<evidence type="ECO:0000256" key="2">
    <source>
        <dbReference type="ARBA" id="ARBA00008644"/>
    </source>
</evidence>
<gene>
    <name evidence="8" type="ORF">CMV_024721</name>
</gene>
<keyword evidence="3" id="KW-0507">mRNA processing</keyword>
<dbReference type="InterPro" id="IPR003107">
    <property type="entry name" value="HAT"/>
</dbReference>
<dbReference type="PANTHER" id="PTHR11246:SF3">
    <property type="entry name" value="CROOKED NECK-LIKE PROTEIN 1"/>
    <property type="match status" value="1"/>
</dbReference>
<dbReference type="GO" id="GO:0071014">
    <property type="term" value="C:post-mRNA release spliceosomal complex"/>
    <property type="evidence" value="ECO:0007669"/>
    <property type="project" value="TreeGrafter"/>
</dbReference>
<dbReference type="Pfam" id="PF23231">
    <property type="entry name" value="HAT_Syf1_CNRKL1_C"/>
    <property type="match status" value="1"/>
</dbReference>
<keyword evidence="5" id="KW-0508">mRNA splicing</keyword>
<dbReference type="Gene3D" id="1.25.40.10">
    <property type="entry name" value="Tetratricopeptide repeat domain"/>
    <property type="match status" value="1"/>
</dbReference>
<evidence type="ECO:0000259" key="7">
    <source>
        <dbReference type="Pfam" id="PF23231"/>
    </source>
</evidence>
<accession>A0A8J4QGD0</accession>
<dbReference type="PANTHER" id="PTHR11246">
    <property type="entry name" value="PRE-MRNA SPLICING FACTOR"/>
    <property type="match status" value="1"/>
</dbReference>
<dbReference type="InterPro" id="IPR055430">
    <property type="entry name" value="HAT_Syf1_CNRKL1_C"/>
</dbReference>
<protein>
    <recommendedName>
        <fullName evidence="7">Pre-mRNA-splicing factor Syf1/CRNKL1-like C-terminal HAT-repeats domain-containing protein</fullName>
    </recommendedName>
</protein>
<comment type="caution">
    <text evidence="8">The sequence shown here is derived from an EMBL/GenBank/DDBJ whole genome shotgun (WGS) entry which is preliminary data.</text>
</comment>
<dbReference type="SMART" id="SM00386">
    <property type="entry name" value="HAT"/>
    <property type="match status" value="2"/>
</dbReference>
<evidence type="ECO:0000256" key="1">
    <source>
        <dbReference type="ARBA" id="ARBA00004123"/>
    </source>
</evidence>
<dbReference type="OrthoDB" id="1722465at2759"/>
<evidence type="ECO:0000313" key="8">
    <source>
        <dbReference type="EMBL" id="KAF3949400.1"/>
    </source>
</evidence>
<feature type="domain" description="Pre-mRNA-splicing factor Syf1/CRNKL1-like C-terminal HAT-repeats" evidence="7">
    <location>
        <begin position="103"/>
        <end position="177"/>
    </location>
</feature>
<evidence type="ECO:0000256" key="5">
    <source>
        <dbReference type="ARBA" id="ARBA00023187"/>
    </source>
</evidence>
<evidence type="ECO:0000313" key="9">
    <source>
        <dbReference type="Proteomes" id="UP000737018"/>
    </source>
</evidence>
<proteinExistence type="inferred from homology"/>
<sequence>MMIITHSRVSDNLVSVPIGYVFEVLDQSMLLKQSRGVARESLNSHAGKTWTKLARIPNPSTLASLGDLVTMGAKRGFKGSESDQVDGLCKGAAQFEIPQLNLKVARQILGNAIGNAPEDKSKYAELERSLCETERARAIFELAITQPALDMLELLWKAYIDFEISEGEFERTRELYERLLDRTKHLKVWISYAKFEASAMEEDAKGSDLAEDDLQEDLHEKKKQCIQHARSKEFLVKSYCLLL</sequence>
<dbReference type="GO" id="GO:0071007">
    <property type="term" value="C:U2-type catalytic step 2 spliceosome"/>
    <property type="evidence" value="ECO:0007669"/>
    <property type="project" value="TreeGrafter"/>
</dbReference>
<dbReference type="SUPFAM" id="SSF48452">
    <property type="entry name" value="TPR-like"/>
    <property type="match status" value="1"/>
</dbReference>
<dbReference type="GO" id="GO:0000245">
    <property type="term" value="P:spliceosomal complex assembly"/>
    <property type="evidence" value="ECO:0007669"/>
    <property type="project" value="TreeGrafter"/>
</dbReference>
<dbReference type="InterPro" id="IPR045075">
    <property type="entry name" value="Syf1-like"/>
</dbReference>
<dbReference type="Proteomes" id="UP000737018">
    <property type="component" value="Unassembled WGS sequence"/>
</dbReference>
<comment type="subcellular location">
    <subcellularLocation>
        <location evidence="1">Nucleus</location>
    </subcellularLocation>
</comment>
<keyword evidence="6" id="KW-0539">Nucleus</keyword>
<dbReference type="GO" id="GO:0071011">
    <property type="term" value="C:precatalytic spliceosome"/>
    <property type="evidence" value="ECO:0007669"/>
    <property type="project" value="TreeGrafter"/>
</dbReference>
<comment type="similarity">
    <text evidence="2">Belongs to the crooked-neck family.</text>
</comment>
<dbReference type="GO" id="GO:0000974">
    <property type="term" value="C:Prp19 complex"/>
    <property type="evidence" value="ECO:0007669"/>
    <property type="project" value="TreeGrafter"/>
</dbReference>
<dbReference type="AlphaFoldDB" id="A0A8J4QGD0"/>
<keyword evidence="9" id="KW-1185">Reference proteome</keyword>
<dbReference type="InterPro" id="IPR011990">
    <property type="entry name" value="TPR-like_helical_dom_sf"/>
</dbReference>
<evidence type="ECO:0000256" key="4">
    <source>
        <dbReference type="ARBA" id="ARBA00022737"/>
    </source>
</evidence>
<reference evidence="8" key="1">
    <citation type="submission" date="2020-03" db="EMBL/GenBank/DDBJ databases">
        <title>Castanea mollissima Vanexum genome sequencing.</title>
        <authorList>
            <person name="Staton M."/>
        </authorList>
    </citation>
    <scope>NUCLEOTIDE SEQUENCE</scope>
    <source>
        <tissue evidence="8">Leaf</tissue>
    </source>
</reference>
<keyword evidence="4" id="KW-0677">Repeat</keyword>
<name>A0A8J4QGD0_9ROSI</name>
<evidence type="ECO:0000256" key="6">
    <source>
        <dbReference type="ARBA" id="ARBA00023242"/>
    </source>
</evidence>
<dbReference type="EMBL" id="JRKL02006133">
    <property type="protein sequence ID" value="KAF3949400.1"/>
    <property type="molecule type" value="Genomic_DNA"/>
</dbReference>
<evidence type="ECO:0000256" key="3">
    <source>
        <dbReference type="ARBA" id="ARBA00022664"/>
    </source>
</evidence>
<organism evidence="8 9">
    <name type="scientific">Castanea mollissima</name>
    <name type="common">Chinese chestnut</name>
    <dbReference type="NCBI Taxonomy" id="60419"/>
    <lineage>
        <taxon>Eukaryota</taxon>
        <taxon>Viridiplantae</taxon>
        <taxon>Streptophyta</taxon>
        <taxon>Embryophyta</taxon>
        <taxon>Tracheophyta</taxon>
        <taxon>Spermatophyta</taxon>
        <taxon>Magnoliopsida</taxon>
        <taxon>eudicotyledons</taxon>
        <taxon>Gunneridae</taxon>
        <taxon>Pentapetalae</taxon>
        <taxon>rosids</taxon>
        <taxon>fabids</taxon>
        <taxon>Fagales</taxon>
        <taxon>Fagaceae</taxon>
        <taxon>Castanea</taxon>
    </lineage>
</organism>